<evidence type="ECO:0000313" key="3">
    <source>
        <dbReference type="Proteomes" id="UP000281112"/>
    </source>
</evidence>
<dbReference type="SUPFAM" id="SSF52317">
    <property type="entry name" value="Class I glutamine amidotransferase-like"/>
    <property type="match status" value="1"/>
</dbReference>
<dbReference type="InterPro" id="IPR044992">
    <property type="entry name" value="ChyE-like"/>
</dbReference>
<dbReference type="Pfam" id="PF00117">
    <property type="entry name" value="GATase"/>
    <property type="match status" value="1"/>
</dbReference>
<dbReference type="PANTHER" id="PTHR42695">
    <property type="entry name" value="GLUTAMINE AMIDOTRANSFERASE YLR126C-RELATED"/>
    <property type="match status" value="1"/>
</dbReference>
<proteinExistence type="predicted"/>
<dbReference type="RefSeq" id="WP_124936300.1">
    <property type="nucleotide sequence ID" value="NZ_RJVQ01000002.1"/>
</dbReference>
<dbReference type="OrthoDB" id="9813383at2"/>
<dbReference type="Proteomes" id="UP000281112">
    <property type="component" value="Unassembled WGS sequence"/>
</dbReference>
<protein>
    <submittedName>
        <fullName evidence="2">Type 1 glutamine amidotransferase</fullName>
    </submittedName>
</protein>
<comment type="caution">
    <text evidence="2">The sequence shown here is derived from an EMBL/GenBank/DDBJ whole genome shotgun (WGS) entry which is preliminary data.</text>
</comment>
<name>A0A3N9TJ53_9VIBR</name>
<accession>A0A3N9TJ53</accession>
<evidence type="ECO:0000313" key="2">
    <source>
        <dbReference type="EMBL" id="RQW64180.1"/>
    </source>
</evidence>
<dbReference type="CDD" id="cd01741">
    <property type="entry name" value="GATase1_1"/>
    <property type="match status" value="1"/>
</dbReference>
<keyword evidence="3" id="KW-1185">Reference proteome</keyword>
<dbReference type="PROSITE" id="PS51273">
    <property type="entry name" value="GATASE_TYPE_1"/>
    <property type="match status" value="1"/>
</dbReference>
<evidence type="ECO:0000259" key="1">
    <source>
        <dbReference type="Pfam" id="PF00117"/>
    </source>
</evidence>
<dbReference type="GO" id="GO:0016740">
    <property type="term" value="F:transferase activity"/>
    <property type="evidence" value="ECO:0007669"/>
    <property type="project" value="UniProtKB-KW"/>
</dbReference>
<dbReference type="EMBL" id="RJVQ01000002">
    <property type="protein sequence ID" value="RQW64180.1"/>
    <property type="molecule type" value="Genomic_DNA"/>
</dbReference>
<reference evidence="2 3" key="1">
    <citation type="submission" date="2018-11" db="EMBL/GenBank/DDBJ databases">
        <title>Vibrio LJC006 sp. nov., isolated from seawater during the bloom of the enteromorpha.</title>
        <authorList>
            <person name="Liang J."/>
        </authorList>
    </citation>
    <scope>NUCLEOTIDE SEQUENCE [LARGE SCALE GENOMIC DNA]</scope>
    <source>
        <strain evidence="2 3">LJC006</strain>
    </source>
</reference>
<dbReference type="Gene3D" id="3.40.50.880">
    <property type="match status" value="1"/>
</dbReference>
<dbReference type="GO" id="GO:0005829">
    <property type="term" value="C:cytosol"/>
    <property type="evidence" value="ECO:0007669"/>
    <property type="project" value="TreeGrafter"/>
</dbReference>
<dbReference type="AlphaFoldDB" id="A0A3N9TJ53"/>
<keyword evidence="2" id="KW-0808">Transferase</keyword>
<dbReference type="PANTHER" id="PTHR42695:SF5">
    <property type="entry name" value="GLUTAMINE AMIDOTRANSFERASE YLR126C-RELATED"/>
    <property type="match status" value="1"/>
</dbReference>
<dbReference type="InterPro" id="IPR029062">
    <property type="entry name" value="Class_I_gatase-like"/>
</dbReference>
<feature type="domain" description="Glutamine amidotransferase" evidence="1">
    <location>
        <begin position="39"/>
        <end position="187"/>
    </location>
</feature>
<sequence length="232" mass="26409">MKIGIIVCDTVAPELSKDFGEYADMIMATIKPYGHFEFQLFNAVEQQLPSQDDTYDAYIITGSTHDSYADLPWINKLADWIRMCDKQEKRLIGICFGHQIISLALGGSVRKSEKGWGIGMSVNDIKQHPSWMSDKPEQLHLLVSHQDQVMSIPSSMDIVASSEFCPFYMLSKDNHILTVQGHPEFSVEFDRVLVERKKPLLTPAQYEHALESLSLTPHSSLVMKWFAQFIQQ</sequence>
<organism evidence="2 3">
    <name type="scientific">Vibrio viridaestus</name>
    <dbReference type="NCBI Taxonomy" id="2487322"/>
    <lineage>
        <taxon>Bacteria</taxon>
        <taxon>Pseudomonadati</taxon>
        <taxon>Pseudomonadota</taxon>
        <taxon>Gammaproteobacteria</taxon>
        <taxon>Vibrionales</taxon>
        <taxon>Vibrionaceae</taxon>
        <taxon>Vibrio</taxon>
    </lineage>
</organism>
<dbReference type="InterPro" id="IPR017926">
    <property type="entry name" value="GATASE"/>
</dbReference>
<keyword evidence="2" id="KW-0315">Glutamine amidotransferase</keyword>
<gene>
    <name evidence="2" type="ORF">EES38_06210</name>
</gene>